<dbReference type="Proteomes" id="UP000270581">
    <property type="component" value="Unassembled WGS sequence"/>
</dbReference>
<gene>
    <name evidence="1" type="ORF">Nmn1133_01235</name>
</gene>
<evidence type="ECO:0000313" key="2">
    <source>
        <dbReference type="Proteomes" id="UP000270581"/>
    </source>
</evidence>
<dbReference type="AlphaFoldDB" id="A0AAJ4RAC3"/>
<accession>A0AAJ4RAC3</accession>
<dbReference type="EMBL" id="RJJC01000001">
    <property type="protein sequence ID" value="RNJ27463.1"/>
    <property type="molecule type" value="Genomic_DNA"/>
</dbReference>
<name>A0AAJ4RAC3_9EURY</name>
<keyword evidence="2" id="KW-1185">Reference proteome</keyword>
<sequence length="200" mass="23056">MSISTADAPREMARQMCKGFVHHDRRNYDAAVEAFEFVDRLQFPHVESENIHLAATAFVDALWAKDDVEIDHLRAGKLDRESLRGADWSPVRKEFRKRAALLGIEPEYATLKTDGWRQHKLGGDYWTPFQEAQILELRAALPEAEYPRKPKEGQSGPGPEALRYVLGVELHDMHTPHHWKQAEEAMTPYFEYVVSHHENV</sequence>
<reference evidence="1 2" key="1">
    <citation type="submission" date="2018-11" db="EMBL/GenBank/DDBJ databases">
        <title>Genome sequences of Natronomonas sp. CBA1133.</title>
        <authorList>
            <person name="Roh S.W."/>
            <person name="Cha I.-T."/>
        </authorList>
    </citation>
    <scope>NUCLEOTIDE SEQUENCE [LARGE SCALE GENOMIC DNA]</scope>
    <source>
        <strain evidence="1 2">CBA1133</strain>
    </source>
</reference>
<protein>
    <submittedName>
        <fullName evidence="1">Uncharacterized protein</fullName>
    </submittedName>
</protein>
<evidence type="ECO:0000313" key="1">
    <source>
        <dbReference type="EMBL" id="RNJ27463.1"/>
    </source>
</evidence>
<proteinExistence type="predicted"/>
<comment type="caution">
    <text evidence="1">The sequence shown here is derived from an EMBL/GenBank/DDBJ whole genome shotgun (WGS) entry which is preliminary data.</text>
</comment>
<organism evidence="1 2">
    <name type="scientific">Halosegnis longus</name>
    <dbReference type="NCBI Taxonomy" id="2216012"/>
    <lineage>
        <taxon>Archaea</taxon>
        <taxon>Methanobacteriati</taxon>
        <taxon>Methanobacteriota</taxon>
        <taxon>Stenosarchaea group</taxon>
        <taxon>Halobacteria</taxon>
        <taxon>Halobacteriales</taxon>
        <taxon>Natronomonadaceae</taxon>
        <taxon>Halosegnis</taxon>
    </lineage>
</organism>